<accession>A0A250DKN0</accession>
<sequence length="228" mass="24838">MKLSFELPEGNAPQTLSFEARHLVIAGWTGRDTAAIEHHIEELAELGVPAPSTVPLFYRVATQQLSQADVVQVVGADTSGEVEPLLFLHGGEFFVSIGSDHTDRALEAHSVALSKQICVKPVARSAWRLADVQERWDTLVLRSWIEEGGEWRLYQEGTLAALRPPADLLARCAAADSEPTDGFAMTCGTVGAIGGIRSAARFRMELVDEHTGRRITHEYRAVSLPVVA</sequence>
<dbReference type="Proteomes" id="UP000217154">
    <property type="component" value="Chromosome"/>
</dbReference>
<proteinExistence type="predicted"/>
<dbReference type="EMBL" id="CP023284">
    <property type="protein sequence ID" value="ATA54814.1"/>
    <property type="molecule type" value="Genomic_DNA"/>
</dbReference>
<evidence type="ECO:0000313" key="2">
    <source>
        <dbReference type="Proteomes" id="UP000217154"/>
    </source>
</evidence>
<evidence type="ECO:0000313" key="1">
    <source>
        <dbReference type="EMBL" id="ATA54814.1"/>
    </source>
</evidence>
<dbReference type="KEGG" id="vbo:CKY39_17565"/>
<dbReference type="InterPro" id="IPR021269">
    <property type="entry name" value="DUF2848"/>
</dbReference>
<evidence type="ECO:0008006" key="3">
    <source>
        <dbReference type="Google" id="ProtNLM"/>
    </source>
</evidence>
<dbReference type="Pfam" id="PF11010">
    <property type="entry name" value="DUF2848"/>
    <property type="match status" value="1"/>
</dbReference>
<name>A0A250DKN0_9BURK</name>
<dbReference type="RefSeq" id="WP_095745339.1">
    <property type="nucleotide sequence ID" value="NZ_CP023284.1"/>
</dbReference>
<protein>
    <recommendedName>
        <fullName evidence="3">DUF2848 domain-containing protein</fullName>
    </recommendedName>
</protein>
<reference evidence="1 2" key="1">
    <citation type="submission" date="2017-09" db="EMBL/GenBank/DDBJ databases">
        <title>The diverse metabolic capabilities of V. boronicumulans make it an excellent choice for continued studies on novel biodegradation.</title>
        <authorList>
            <person name="Sun S."/>
        </authorList>
    </citation>
    <scope>NUCLEOTIDE SEQUENCE [LARGE SCALE GENOMIC DNA]</scope>
    <source>
        <strain evidence="1 2">J1</strain>
    </source>
</reference>
<organism evidence="1 2">
    <name type="scientific">Variovorax boronicumulans</name>
    <dbReference type="NCBI Taxonomy" id="436515"/>
    <lineage>
        <taxon>Bacteria</taxon>
        <taxon>Pseudomonadati</taxon>
        <taxon>Pseudomonadota</taxon>
        <taxon>Betaproteobacteria</taxon>
        <taxon>Burkholderiales</taxon>
        <taxon>Comamonadaceae</taxon>
        <taxon>Variovorax</taxon>
    </lineage>
</organism>
<gene>
    <name evidence="1" type="ORF">CKY39_17565</name>
</gene>
<dbReference type="AlphaFoldDB" id="A0A250DKN0"/>